<name>A0A557XYW9_9MYCO</name>
<dbReference type="AlphaFoldDB" id="A0A557XYW9"/>
<dbReference type="EMBL" id="VMQU01000014">
    <property type="protein sequence ID" value="TVS91375.1"/>
    <property type="molecule type" value="Genomic_DNA"/>
</dbReference>
<dbReference type="RefSeq" id="WP_144949392.1">
    <property type="nucleotide sequence ID" value="NZ_VMQU01000014.1"/>
</dbReference>
<dbReference type="CDD" id="cd07821">
    <property type="entry name" value="PYR_PYL_RCAR_like"/>
    <property type="match status" value="1"/>
</dbReference>
<dbReference type="Gene3D" id="3.30.530.20">
    <property type="match status" value="1"/>
</dbReference>
<sequence length="160" mass="17539">MVEIHLERTIPAPVEQVFDWLAEPAHLAAAPLVLRAGYAKDSPGHDSPGHEAGAVREVTGVGTWFREKITAYDRPRSYTYLIVRSFPPFDHEGGTLTFTPAPLRAPLSPAGAGPGTHVDWLTNYTHPVWAGGRLLEAFSRRLLRSSFLAILDACAEALER</sequence>
<keyword evidence="2" id="KW-1185">Reference proteome</keyword>
<organism evidence="1 2">
    <name type="scientific">Mycobacterium helveticum</name>
    <dbReference type="NCBI Taxonomy" id="2592811"/>
    <lineage>
        <taxon>Bacteria</taxon>
        <taxon>Bacillati</taxon>
        <taxon>Actinomycetota</taxon>
        <taxon>Actinomycetes</taxon>
        <taxon>Mycobacteriales</taxon>
        <taxon>Mycobacteriaceae</taxon>
        <taxon>Mycobacterium</taxon>
    </lineage>
</organism>
<gene>
    <name evidence="1" type="ORF">FPZ47_05475</name>
</gene>
<evidence type="ECO:0000313" key="2">
    <source>
        <dbReference type="Proteomes" id="UP000320513"/>
    </source>
</evidence>
<evidence type="ECO:0000313" key="1">
    <source>
        <dbReference type="EMBL" id="TVS91375.1"/>
    </source>
</evidence>
<comment type="caution">
    <text evidence="1">The sequence shown here is derived from an EMBL/GenBank/DDBJ whole genome shotgun (WGS) entry which is preliminary data.</text>
</comment>
<dbReference type="Pfam" id="PF10604">
    <property type="entry name" value="Polyketide_cyc2"/>
    <property type="match status" value="1"/>
</dbReference>
<dbReference type="SUPFAM" id="SSF55961">
    <property type="entry name" value="Bet v1-like"/>
    <property type="match status" value="1"/>
</dbReference>
<dbReference type="Proteomes" id="UP000320513">
    <property type="component" value="Unassembled WGS sequence"/>
</dbReference>
<accession>A0A557XYW9</accession>
<protein>
    <submittedName>
        <fullName evidence="1">SRPBCC family protein</fullName>
    </submittedName>
</protein>
<reference evidence="1 2" key="1">
    <citation type="submission" date="2019-07" db="EMBL/GenBank/DDBJ databases">
        <title>New Mycobacterium species.</title>
        <authorList>
            <person name="Tortoli E."/>
            <person name="Ghielmetti G."/>
            <person name="Friedel U."/>
            <person name="Trovato A."/>
        </authorList>
    </citation>
    <scope>NUCLEOTIDE SEQUENCE [LARGE SCALE GENOMIC DNA]</scope>
    <source>
        <strain evidence="1 2">16-83</strain>
    </source>
</reference>
<dbReference type="OrthoDB" id="4545830at2"/>
<dbReference type="InterPro" id="IPR019587">
    <property type="entry name" value="Polyketide_cyclase/dehydratase"/>
</dbReference>
<dbReference type="InterPro" id="IPR023393">
    <property type="entry name" value="START-like_dom_sf"/>
</dbReference>
<proteinExistence type="predicted"/>